<organism evidence="2 3">
    <name type="scientific">Putridiphycobacter roseus</name>
    <dbReference type="NCBI Taxonomy" id="2219161"/>
    <lineage>
        <taxon>Bacteria</taxon>
        <taxon>Pseudomonadati</taxon>
        <taxon>Bacteroidota</taxon>
        <taxon>Flavobacteriia</taxon>
        <taxon>Flavobacteriales</taxon>
        <taxon>Crocinitomicaceae</taxon>
        <taxon>Putridiphycobacter</taxon>
    </lineage>
</organism>
<reference evidence="2 3" key="1">
    <citation type="submission" date="2018-06" db="EMBL/GenBank/DDBJ databases">
        <title>The draft genome sequence of Crocinitomix sp. SM1701.</title>
        <authorList>
            <person name="Zhang X."/>
        </authorList>
    </citation>
    <scope>NUCLEOTIDE SEQUENCE [LARGE SCALE GENOMIC DNA]</scope>
    <source>
        <strain evidence="2 3">SM1701</strain>
    </source>
</reference>
<proteinExistence type="predicted"/>
<feature type="signal peptide" evidence="1">
    <location>
        <begin position="1"/>
        <end position="16"/>
    </location>
</feature>
<dbReference type="InterPro" id="IPR011467">
    <property type="entry name" value="DUF1573"/>
</dbReference>
<dbReference type="SUPFAM" id="SSF82171">
    <property type="entry name" value="DPP6 N-terminal domain-like"/>
    <property type="match status" value="1"/>
</dbReference>
<accession>A0A2W1MZ32</accession>
<keyword evidence="3" id="KW-1185">Reference proteome</keyword>
<dbReference type="RefSeq" id="WP_111064560.1">
    <property type="nucleotide sequence ID" value="NZ_JBHUCU010000030.1"/>
</dbReference>
<dbReference type="Pfam" id="PF07610">
    <property type="entry name" value="DUF1573"/>
    <property type="match status" value="1"/>
</dbReference>
<dbReference type="Proteomes" id="UP000249248">
    <property type="component" value="Unassembled WGS sequence"/>
</dbReference>
<dbReference type="PANTHER" id="PTHR37833:SF1">
    <property type="entry name" value="SIGNAL PEPTIDE PROTEIN"/>
    <property type="match status" value="1"/>
</dbReference>
<gene>
    <name evidence="2" type="ORF">DNU06_16240</name>
</gene>
<protein>
    <submittedName>
        <fullName evidence="2">Uncharacterized protein</fullName>
    </submittedName>
</protein>
<dbReference type="Gene3D" id="2.60.40.10">
    <property type="entry name" value="Immunoglobulins"/>
    <property type="match status" value="1"/>
</dbReference>
<dbReference type="Gene3D" id="1.25.40.10">
    <property type="entry name" value="Tetratricopeptide repeat domain"/>
    <property type="match status" value="1"/>
</dbReference>
<keyword evidence="1" id="KW-0732">Signal</keyword>
<feature type="chain" id="PRO_5015843672" evidence="1">
    <location>
        <begin position="17"/>
        <end position="740"/>
    </location>
</feature>
<evidence type="ECO:0000313" key="2">
    <source>
        <dbReference type="EMBL" id="PZE15821.1"/>
    </source>
</evidence>
<evidence type="ECO:0000313" key="3">
    <source>
        <dbReference type="Proteomes" id="UP000249248"/>
    </source>
</evidence>
<dbReference type="InterPro" id="IPR011990">
    <property type="entry name" value="TPR-like_helical_dom_sf"/>
</dbReference>
<sequence>MRLTLILLLFSPFVFGQTYVQLVEHADKKLMEGDYYGAILYFQQAMTFDSTSVEINWKMAEAQRKYKNYEVAATFYAAVYEKEQARIYPMSIFWLASMLQQTGQYGQAKQAFKSAKKVFKRDRESYEYLKAEQGFKACIWAENTIKLKGDENAKPISGPVNSNDTEFAPRITKDKFYFTALKADTIKPTEEVNSKNYKLSIYSADKFNRTFSNVEIVSGEGLADYNYGNGCFSTDGKRFYFTRCDAGNNCKIFVGKLVDNKLTDIDSLGEVINDYAAQTTMPHITVINGEEYLFFASNRYKSIGGYDIWASKITDGNQYSKAFNLGNKINSIEDEISPFYDRETDRLYFSSTWHIGFGGFDIFYSENTSSVMQFGEVENAGLPFNSPQNDTYYTVDPENGDAYFSSNRKGVSYSVNPTCCNDIFVMKNSTLIKPKAFRFPDLATLNKVLPVKLYFHNDEPNPKTTDTVTQYNYIQTYQNYLQLKKQYKSAYSKGLIGEESEDAKEDIEDFFVEYIEQGVADLEEFTRLLKIELLKGQALVISIKGFASPLAKSDYNVNLTKRRIDSYKNYLSEIEGGFFEPYLKNGALQIEAIPYGEYTANAFASDNVKDQKNSVYSRKAAIERRIEIQSVTVQDESVLPIKVSPLVYDFGMVNTSELLKHTFTIENQGSDTLHIKEVIDECACTGSSIENETILSGESVTLTTKFSPNDIQGFSVNRILIVFENGFTKVLTTTAEVAQN</sequence>
<dbReference type="EMBL" id="QKSB01000016">
    <property type="protein sequence ID" value="PZE15821.1"/>
    <property type="molecule type" value="Genomic_DNA"/>
</dbReference>
<dbReference type="OrthoDB" id="1488408at2"/>
<name>A0A2W1MZ32_9FLAO</name>
<dbReference type="PANTHER" id="PTHR37833">
    <property type="entry name" value="LIPOPROTEIN-RELATED"/>
    <property type="match status" value="1"/>
</dbReference>
<dbReference type="AlphaFoldDB" id="A0A2W1MZ32"/>
<dbReference type="InterPro" id="IPR036737">
    <property type="entry name" value="OmpA-like_sf"/>
</dbReference>
<comment type="caution">
    <text evidence="2">The sequence shown here is derived from an EMBL/GenBank/DDBJ whole genome shotgun (WGS) entry which is preliminary data.</text>
</comment>
<dbReference type="SUPFAM" id="SSF48452">
    <property type="entry name" value="TPR-like"/>
    <property type="match status" value="1"/>
</dbReference>
<evidence type="ECO:0000256" key="1">
    <source>
        <dbReference type="SAM" id="SignalP"/>
    </source>
</evidence>
<dbReference type="Gene3D" id="3.30.1330.60">
    <property type="entry name" value="OmpA-like domain"/>
    <property type="match status" value="1"/>
</dbReference>
<dbReference type="InterPro" id="IPR013783">
    <property type="entry name" value="Ig-like_fold"/>
</dbReference>